<evidence type="ECO:0000313" key="2">
    <source>
        <dbReference type="Proteomes" id="UP001239111"/>
    </source>
</evidence>
<dbReference type="Proteomes" id="UP001239111">
    <property type="component" value="Chromosome 3"/>
</dbReference>
<dbReference type="EMBL" id="CM056743">
    <property type="protein sequence ID" value="KAJ8671083.1"/>
    <property type="molecule type" value="Genomic_DNA"/>
</dbReference>
<keyword evidence="2" id="KW-1185">Reference proteome</keyword>
<name>A0ACC2NJL0_9HYME</name>
<reference evidence="1" key="1">
    <citation type="submission" date="2023-04" db="EMBL/GenBank/DDBJ databases">
        <title>A chromosome-level genome assembly of the parasitoid wasp Eretmocerus hayati.</title>
        <authorList>
            <person name="Zhong Y."/>
            <person name="Liu S."/>
            <person name="Liu Y."/>
        </authorList>
    </citation>
    <scope>NUCLEOTIDE SEQUENCE</scope>
    <source>
        <strain evidence="1">ZJU_SS_LIU_2023</strain>
    </source>
</reference>
<gene>
    <name evidence="1" type="ORF">QAD02_002342</name>
</gene>
<proteinExistence type="predicted"/>
<sequence>MDPGNDNRSRSPSPPPAQPQNAPCGGPAHQQNGNANAEGRDQENAQQLYDPSVHKIALVRFYGHTSANTKTTTVDTSLIHKFDYSRPIGDYLVPRQDAKGLISYEPAQVIKLAATRGELEFDKNAPINKDKRTVFSKKRYSNLFDHLLARDGPIGGEDDEESLCSNNSEDGDQENAKKTTTKKIQKGNKRNPKKPPKKKVPQPKEVSQEDLEILEFQAKEMPGLQFSIDDQGELQDLKIRLVRTESERAELEAKLGQVVREKRIQDEMIERLALRIDSLERNERNQLQDQDSHHEPVRRRLNMDDLNSLPSTSRDSGNGSRSVRTIHRATIIGKRRYKPPKNSERKDLGNFTPSDYQKFKTYEVMKPGELWVTKDPKTGEEIIMKHLCFNESIPNESWLTFKNKEPSVFARDCFRAFYTEERAANRAVNIDRCNQQLDFNSPRKPLTPKKFACLKVMYERQVDKKVPREKRQVMKKKLNDILGQVINTAFQSQKQRQGEESSSDLGSMSSQFISDPEVERPLHDEHRSSRPNAPSSSCASSLHGSRATFSRPLSPLPPSTSSRSTTTRHNTSHRSETLCSRKLPPFSAEPGQAQFVSPARESRANELESTYDRPRSPLTSAPSHRQFNGLSPSHRSGTDHHRARLPVSSRPHQAATNIAPSRNRTAHDPENTYSPLRSPAPTPSPRGSFTSKSLSYRSGTTHCRARFPFSSGLEETATTLPARKSAQDPENTYDQLRSPATSASSRGFFTRKSPSYRSRTAYSRLRSPVSSGSAQVPSTPPSRNISAQSSLKTYDQQRSPPPLASSRGSFTRKSPSNRSRTAYSRLRSPVSSGSAQVSSTPPLRNISAQSSLKTYDQQRSPPPSASSRSPFTRKSPSNRSVTDYGRVRSPLSSGPGQLASTSPSHNKSSQGWQKTDDHQRPPPHSASSRGSFTRQSPSHHSGTAFGRLHSLPLGPGQEASTLPSHNGPTHGSRLRYNPPCSPSKQNQFRKSPKALPGRRSPPKKRQRVGEIEGCKWLSRPMSDTEPSRMNVKSEQSRITNTSESPSLLNPAKRPKRRLQILSSSSSTE</sequence>
<comment type="caution">
    <text evidence="1">The sequence shown here is derived from an EMBL/GenBank/DDBJ whole genome shotgun (WGS) entry which is preliminary data.</text>
</comment>
<accession>A0ACC2NJL0</accession>
<evidence type="ECO:0000313" key="1">
    <source>
        <dbReference type="EMBL" id="KAJ8671083.1"/>
    </source>
</evidence>
<protein>
    <submittedName>
        <fullName evidence="1">Uncharacterized protein</fullName>
    </submittedName>
</protein>
<organism evidence="1 2">
    <name type="scientific">Eretmocerus hayati</name>
    <dbReference type="NCBI Taxonomy" id="131215"/>
    <lineage>
        <taxon>Eukaryota</taxon>
        <taxon>Metazoa</taxon>
        <taxon>Ecdysozoa</taxon>
        <taxon>Arthropoda</taxon>
        <taxon>Hexapoda</taxon>
        <taxon>Insecta</taxon>
        <taxon>Pterygota</taxon>
        <taxon>Neoptera</taxon>
        <taxon>Endopterygota</taxon>
        <taxon>Hymenoptera</taxon>
        <taxon>Apocrita</taxon>
        <taxon>Proctotrupomorpha</taxon>
        <taxon>Chalcidoidea</taxon>
        <taxon>Aphelinidae</taxon>
        <taxon>Aphelininae</taxon>
        <taxon>Eretmocerus</taxon>
    </lineage>
</organism>